<accession>A0A146G766</accession>
<gene>
    <name evidence="3" type="ORF">TSACC_21806</name>
</gene>
<dbReference type="InterPro" id="IPR012938">
    <property type="entry name" value="Glc/Sorbosone_DH"/>
</dbReference>
<comment type="caution">
    <text evidence="3">The sequence shown here is derived from an EMBL/GenBank/DDBJ whole genome shotgun (WGS) entry which is preliminary data.</text>
</comment>
<dbReference type="OrthoDB" id="9770043at2"/>
<evidence type="ECO:0000259" key="2">
    <source>
        <dbReference type="Pfam" id="PF07995"/>
    </source>
</evidence>
<feature type="chain" id="PRO_5007524510" evidence="1">
    <location>
        <begin position="25"/>
        <end position="381"/>
    </location>
</feature>
<dbReference type="InterPro" id="IPR011042">
    <property type="entry name" value="6-blade_b-propeller_TolB-like"/>
</dbReference>
<dbReference type="Gene3D" id="2.120.10.30">
    <property type="entry name" value="TolB, C-terminal domain"/>
    <property type="match status" value="1"/>
</dbReference>
<feature type="domain" description="Glucose/Sorbosone dehydrogenase" evidence="2">
    <location>
        <begin position="47"/>
        <end position="376"/>
    </location>
</feature>
<dbReference type="Pfam" id="PF07995">
    <property type="entry name" value="GSDH"/>
    <property type="match status" value="1"/>
</dbReference>
<organism evidence="3 4">
    <name type="scientific">Terrimicrobium sacchariphilum</name>
    <dbReference type="NCBI Taxonomy" id="690879"/>
    <lineage>
        <taxon>Bacteria</taxon>
        <taxon>Pseudomonadati</taxon>
        <taxon>Verrucomicrobiota</taxon>
        <taxon>Terrimicrobiia</taxon>
        <taxon>Terrimicrobiales</taxon>
        <taxon>Terrimicrobiaceae</taxon>
        <taxon>Terrimicrobium</taxon>
    </lineage>
</organism>
<dbReference type="InParanoid" id="A0A146G766"/>
<dbReference type="Proteomes" id="UP000076023">
    <property type="component" value="Unassembled WGS sequence"/>
</dbReference>
<keyword evidence="1" id="KW-0732">Signal</keyword>
<evidence type="ECO:0000313" key="3">
    <source>
        <dbReference type="EMBL" id="GAT33390.1"/>
    </source>
</evidence>
<dbReference type="PANTHER" id="PTHR19328">
    <property type="entry name" value="HEDGEHOG-INTERACTING PROTEIN"/>
    <property type="match status" value="1"/>
</dbReference>
<protein>
    <submittedName>
        <fullName evidence="3">Glucose/arabinose dehydrogenase, beta-propeller fold</fullName>
    </submittedName>
</protein>
<proteinExistence type="predicted"/>
<evidence type="ECO:0000313" key="4">
    <source>
        <dbReference type="Proteomes" id="UP000076023"/>
    </source>
</evidence>
<dbReference type="RefSeq" id="WP_075079126.1">
    <property type="nucleotide sequence ID" value="NZ_BDCO01000002.1"/>
</dbReference>
<dbReference type="PANTHER" id="PTHR19328:SF75">
    <property type="entry name" value="ALDOSE SUGAR DEHYDROGENASE YLII"/>
    <property type="match status" value="1"/>
</dbReference>
<feature type="signal peptide" evidence="1">
    <location>
        <begin position="1"/>
        <end position="24"/>
    </location>
</feature>
<keyword evidence="4" id="KW-1185">Reference proteome</keyword>
<dbReference type="SUPFAM" id="SSF50952">
    <property type="entry name" value="Soluble quinoprotein glucose dehydrogenase"/>
    <property type="match status" value="1"/>
</dbReference>
<reference evidence="4" key="1">
    <citation type="journal article" date="2017" name="Genome Announc.">
        <title>Draft Genome Sequence of Terrimicrobium sacchariphilum NM-5T, a Facultative Anaerobic Soil Bacterium of the Class Spartobacteria.</title>
        <authorList>
            <person name="Qiu Y.L."/>
            <person name="Tourlousse D.M."/>
            <person name="Matsuura N."/>
            <person name="Ohashi A."/>
            <person name="Sekiguchi Y."/>
        </authorList>
    </citation>
    <scope>NUCLEOTIDE SEQUENCE [LARGE SCALE GENOMIC DNA]</scope>
    <source>
        <strain evidence="4">NM-5</strain>
    </source>
</reference>
<dbReference type="STRING" id="690879.TSACC_21806"/>
<dbReference type="EMBL" id="BDCO01000002">
    <property type="protein sequence ID" value="GAT33390.1"/>
    <property type="molecule type" value="Genomic_DNA"/>
</dbReference>
<sequence length="381" mass="41860">MQPWQLPLRHAAIFLLLGCGLASAQQGDVVETAAAKFRVETIADGMTNPWAIAKLPDGRFLITERPGRLRIVENGKLLPDPVEGVPEVWAKGQGGLLDVVLHPDYAKNGWIYLSFSKPLPKGALTSVIRARLKDNRLVDQETIFDPPADEATGAGVHFGCKLTFDKEGHLFFSIGDRGDVTNPTNNAQRVDNVKGKIHRVMDDGSIPADNPYANTPGARPTIWCNGNRNPQGLIYDLPSGILWETEHGPKGGDELNIIRKGLNYGWPTITYGINYSGTPITDHTSQDGMEQPITYWTPSLGACGLTVYHGDKFPQWEGNIFAGALALTKIVRVKLDGQKVIEQEDILKGTGRIRDLRVFDDGYLYVVYDNPGKVVRLLPAN</sequence>
<name>A0A146G766_TERSA</name>
<evidence type="ECO:0000256" key="1">
    <source>
        <dbReference type="SAM" id="SignalP"/>
    </source>
</evidence>
<dbReference type="InterPro" id="IPR011041">
    <property type="entry name" value="Quinoprot_gluc/sorb_DH_b-prop"/>
</dbReference>
<dbReference type="AlphaFoldDB" id="A0A146G766"/>
<dbReference type="FunCoup" id="A0A146G766">
    <property type="interactions" value="77"/>
</dbReference>